<evidence type="ECO:0000313" key="3">
    <source>
        <dbReference type="Proteomes" id="UP001492380"/>
    </source>
</evidence>
<reference evidence="2 3" key="1">
    <citation type="submission" date="2024-04" db="EMBL/GenBank/DDBJ databases">
        <title>Phyllosticta paracitricarpa is synonymous to the EU quarantine fungus P. citricarpa based on phylogenomic analyses.</title>
        <authorList>
            <consortium name="Lawrence Berkeley National Laboratory"/>
            <person name="Van Ingen-Buijs V.A."/>
            <person name="Van Westerhoven A.C."/>
            <person name="Haridas S."/>
            <person name="Skiadas P."/>
            <person name="Martin F."/>
            <person name="Groenewald J.Z."/>
            <person name="Crous P.W."/>
            <person name="Seidl M.F."/>
        </authorList>
    </citation>
    <scope>NUCLEOTIDE SEQUENCE [LARGE SCALE GENOMIC DNA]</scope>
    <source>
        <strain evidence="2 3">CBS 123374</strain>
    </source>
</reference>
<proteinExistence type="predicted"/>
<evidence type="ECO:0000256" key="1">
    <source>
        <dbReference type="SAM" id="MobiDB-lite"/>
    </source>
</evidence>
<accession>A0ABR1Z2F9</accession>
<organism evidence="2 3">
    <name type="scientific">Phyllosticta capitalensis</name>
    <dbReference type="NCBI Taxonomy" id="121624"/>
    <lineage>
        <taxon>Eukaryota</taxon>
        <taxon>Fungi</taxon>
        <taxon>Dikarya</taxon>
        <taxon>Ascomycota</taxon>
        <taxon>Pezizomycotina</taxon>
        <taxon>Dothideomycetes</taxon>
        <taxon>Dothideomycetes incertae sedis</taxon>
        <taxon>Botryosphaeriales</taxon>
        <taxon>Phyllostictaceae</taxon>
        <taxon>Phyllosticta</taxon>
    </lineage>
</organism>
<gene>
    <name evidence="2" type="ORF">HDK90DRAFT_14366</name>
</gene>
<feature type="region of interest" description="Disordered" evidence="1">
    <location>
        <begin position="15"/>
        <end position="52"/>
    </location>
</feature>
<dbReference type="EMBL" id="JBBWRZ010000001">
    <property type="protein sequence ID" value="KAK8246568.1"/>
    <property type="molecule type" value="Genomic_DNA"/>
</dbReference>
<protein>
    <recommendedName>
        <fullName evidence="4">Secreted protein</fullName>
    </recommendedName>
</protein>
<dbReference type="Proteomes" id="UP001492380">
    <property type="component" value="Unassembled WGS sequence"/>
</dbReference>
<sequence>MSKLGICLLPAASSAATLPPPLTSHEKKKKKEDPKLQTSKDERKRESREKNTTINLARPCVSELVQRIIHHRCCPPNHHPTVRQSLSACLLHLHIPMIPSRYLVSRPLFAARCSLLV</sequence>
<evidence type="ECO:0000313" key="2">
    <source>
        <dbReference type="EMBL" id="KAK8246568.1"/>
    </source>
</evidence>
<evidence type="ECO:0008006" key="4">
    <source>
        <dbReference type="Google" id="ProtNLM"/>
    </source>
</evidence>
<comment type="caution">
    <text evidence="2">The sequence shown here is derived from an EMBL/GenBank/DDBJ whole genome shotgun (WGS) entry which is preliminary data.</text>
</comment>
<keyword evidence="3" id="KW-1185">Reference proteome</keyword>
<name>A0ABR1Z2F9_9PEZI</name>
<feature type="compositionally biased region" description="Basic and acidic residues" evidence="1">
    <location>
        <begin position="31"/>
        <end position="51"/>
    </location>
</feature>